<dbReference type="NCBIfam" id="TIGR04261">
    <property type="entry name" value="rSAM_GlyRichRpt"/>
    <property type="match status" value="1"/>
</dbReference>
<dbReference type="GO" id="GO:0051536">
    <property type="term" value="F:iron-sulfur cluster binding"/>
    <property type="evidence" value="ECO:0007669"/>
    <property type="project" value="UniProtKB-KW"/>
</dbReference>
<keyword evidence="2" id="KW-0479">Metal-binding</keyword>
<dbReference type="Proteomes" id="UP001268256">
    <property type="component" value="Unassembled WGS sequence"/>
</dbReference>
<dbReference type="InterPro" id="IPR023867">
    <property type="entry name" value="Sulphatase_maturase_rSAM"/>
</dbReference>
<evidence type="ECO:0000256" key="2">
    <source>
        <dbReference type="ARBA" id="ARBA00022723"/>
    </source>
</evidence>
<sequence length="406" mass="46390">MTQLEEIPQAEMPTQSELSQGGEADVPNFGPLRLLVLQPTSFCNLDCDYCYLPNRHLHNRLDLDLIRPIFERIFTSPFAREHFTICWHAGEPLSVPVDYYRQAFDLIQATSDEFNEQGITFDISFQTNGLLINPAWCQLFQDYPVHVGVSIDGPAFLHDAHRQTRTGLGSHQGVMRGIQCLHDHDIYPSVIAVLTADSLDYPDEIYEFFDQHQLRDVGFNMEETEGVHERSSLDKTGMELRYRQFMERFWELVTASQGNFRVREFESMCNLIYTNDRLTQTDMNYPFVILNVDYQGNFSTFDPELLSVKTERYGDFILGNVLTDRLVDVCQTPKFQQIYGDMQAGVAQCRATCDYFGLCGGGAGSNKYWENGTFNSTETLACRYRTQAIADLVIEKLETSLGLAPV</sequence>
<dbReference type="SFLD" id="SFLDG01386">
    <property type="entry name" value="main_SPASM_domain-containing"/>
    <property type="match status" value="1"/>
</dbReference>
<organism evidence="7 8">
    <name type="scientific">Pseudocalidococcus azoricus BACA0444</name>
    <dbReference type="NCBI Taxonomy" id="2918990"/>
    <lineage>
        <taxon>Bacteria</taxon>
        <taxon>Bacillati</taxon>
        <taxon>Cyanobacteriota</taxon>
        <taxon>Cyanophyceae</taxon>
        <taxon>Acaryochloridales</taxon>
        <taxon>Thermosynechococcaceae</taxon>
        <taxon>Pseudocalidococcus</taxon>
        <taxon>Pseudocalidococcus azoricus</taxon>
    </lineage>
</organism>
<evidence type="ECO:0000256" key="5">
    <source>
        <dbReference type="SAM" id="MobiDB-lite"/>
    </source>
</evidence>
<dbReference type="InterPro" id="IPR013785">
    <property type="entry name" value="Aldolase_TIM"/>
</dbReference>
<dbReference type="CDD" id="cd01335">
    <property type="entry name" value="Radical_SAM"/>
    <property type="match status" value="1"/>
</dbReference>
<gene>
    <name evidence="7" type="primary">grrM</name>
    <name evidence="7" type="ORF">RIF25_16900</name>
</gene>
<evidence type="ECO:0000313" key="7">
    <source>
        <dbReference type="EMBL" id="MDS3862476.1"/>
    </source>
</evidence>
<evidence type="ECO:0000256" key="4">
    <source>
        <dbReference type="ARBA" id="ARBA00023014"/>
    </source>
</evidence>
<dbReference type="InterPro" id="IPR058240">
    <property type="entry name" value="rSAM_sf"/>
</dbReference>
<dbReference type="AlphaFoldDB" id="A0AAE4FWX6"/>
<proteinExistence type="predicted"/>
<dbReference type="SUPFAM" id="SSF102114">
    <property type="entry name" value="Radical SAM enzymes"/>
    <property type="match status" value="1"/>
</dbReference>
<feature type="domain" description="Radical SAM core" evidence="6">
    <location>
        <begin position="27"/>
        <end position="263"/>
    </location>
</feature>
<dbReference type="InterPro" id="IPR026357">
    <property type="entry name" value="rSAM_SPASM_GrrM_OscB"/>
</dbReference>
<keyword evidence="3" id="KW-0408">Iron</keyword>
<evidence type="ECO:0000256" key="3">
    <source>
        <dbReference type="ARBA" id="ARBA00023004"/>
    </source>
</evidence>
<evidence type="ECO:0000256" key="1">
    <source>
        <dbReference type="ARBA" id="ARBA00022691"/>
    </source>
</evidence>
<dbReference type="SFLD" id="SFLDG01067">
    <property type="entry name" value="SPASM/twitch_domain_containing"/>
    <property type="match status" value="1"/>
</dbReference>
<dbReference type="GO" id="GO:0016491">
    <property type="term" value="F:oxidoreductase activity"/>
    <property type="evidence" value="ECO:0007669"/>
    <property type="project" value="InterPro"/>
</dbReference>
<reference evidence="8" key="1">
    <citation type="submission" date="2023-07" db="EMBL/GenBank/DDBJ databases">
        <authorList>
            <person name="Luz R."/>
            <person name="Cordeiro R."/>
            <person name="Fonseca A."/>
            <person name="Goncalves V."/>
        </authorList>
    </citation>
    <scope>NUCLEOTIDE SEQUENCE [LARGE SCALE GENOMIC DNA]</scope>
    <source>
        <strain evidence="8">BACA0444</strain>
    </source>
</reference>
<keyword evidence="1" id="KW-0949">S-adenosyl-L-methionine</keyword>
<protein>
    <submittedName>
        <fullName evidence="7">Cyclophane-forming radical SAM/SPASM peptide maturase GrrM/OscB</fullName>
    </submittedName>
</protein>
<dbReference type="SFLD" id="SFLDS00029">
    <property type="entry name" value="Radical_SAM"/>
    <property type="match status" value="1"/>
</dbReference>
<dbReference type="Pfam" id="PF04055">
    <property type="entry name" value="Radical_SAM"/>
    <property type="match status" value="1"/>
</dbReference>
<dbReference type="Gene3D" id="3.20.20.70">
    <property type="entry name" value="Aldolase class I"/>
    <property type="match status" value="1"/>
</dbReference>
<name>A0AAE4FWX6_9CYAN</name>
<keyword evidence="4" id="KW-0411">Iron-sulfur</keyword>
<evidence type="ECO:0000259" key="6">
    <source>
        <dbReference type="PROSITE" id="PS51918"/>
    </source>
</evidence>
<dbReference type="InterPro" id="IPR007197">
    <property type="entry name" value="rSAM"/>
</dbReference>
<dbReference type="PANTHER" id="PTHR43273">
    <property type="entry name" value="ANAEROBIC SULFATASE-MATURATING ENZYME HOMOLOG ASLB-RELATED"/>
    <property type="match status" value="1"/>
</dbReference>
<comment type="caution">
    <text evidence="7">The sequence shown here is derived from an EMBL/GenBank/DDBJ whole genome shotgun (WGS) entry which is preliminary data.</text>
</comment>
<feature type="region of interest" description="Disordered" evidence="5">
    <location>
        <begin position="1"/>
        <end position="22"/>
    </location>
</feature>
<accession>A0AAE4FWX6</accession>
<dbReference type="EMBL" id="JAVMIP010000032">
    <property type="protein sequence ID" value="MDS3862476.1"/>
    <property type="molecule type" value="Genomic_DNA"/>
</dbReference>
<evidence type="ECO:0000313" key="8">
    <source>
        <dbReference type="Proteomes" id="UP001268256"/>
    </source>
</evidence>
<dbReference type="PANTHER" id="PTHR43273:SF8">
    <property type="entry name" value="RADICAL SAM DOMAIN PROTEIN"/>
    <property type="match status" value="1"/>
</dbReference>
<dbReference type="GO" id="GO:0046872">
    <property type="term" value="F:metal ion binding"/>
    <property type="evidence" value="ECO:0007669"/>
    <property type="project" value="UniProtKB-KW"/>
</dbReference>
<dbReference type="SFLD" id="SFLDG01072">
    <property type="entry name" value="dehydrogenase_like"/>
    <property type="match status" value="1"/>
</dbReference>
<dbReference type="PROSITE" id="PS51918">
    <property type="entry name" value="RADICAL_SAM"/>
    <property type="match status" value="1"/>
</dbReference>
<keyword evidence="8" id="KW-1185">Reference proteome</keyword>